<gene>
    <name evidence="7" type="ORF">ACFQ4P_07280</name>
</gene>
<dbReference type="InterPro" id="IPR023353">
    <property type="entry name" value="LemA-like_dom_sf"/>
</dbReference>
<dbReference type="RefSeq" id="WP_203626496.1">
    <property type="nucleotide sequence ID" value="NZ_BOLQ01000005.1"/>
</dbReference>
<dbReference type="Proteomes" id="UP001597196">
    <property type="component" value="Unassembled WGS sequence"/>
</dbReference>
<proteinExistence type="inferred from homology"/>
<reference evidence="8" key="1">
    <citation type="journal article" date="2019" name="Int. J. Syst. Evol. Microbiol.">
        <title>The Global Catalogue of Microorganisms (GCM) 10K type strain sequencing project: providing services to taxonomists for standard genome sequencing and annotation.</title>
        <authorList>
            <consortium name="The Broad Institute Genomics Platform"/>
            <consortium name="The Broad Institute Genome Sequencing Center for Infectious Disease"/>
            <person name="Wu L."/>
            <person name="Ma J."/>
        </authorList>
    </citation>
    <scope>NUCLEOTIDE SEQUENCE [LARGE SCALE GENOMIC DNA]</scope>
    <source>
        <strain evidence="8">CCM 8980</strain>
    </source>
</reference>
<feature type="transmembrane region" description="Helical" evidence="6">
    <location>
        <begin position="12"/>
        <end position="32"/>
    </location>
</feature>
<evidence type="ECO:0000256" key="4">
    <source>
        <dbReference type="ARBA" id="ARBA00022989"/>
    </source>
</evidence>
<evidence type="ECO:0000256" key="1">
    <source>
        <dbReference type="ARBA" id="ARBA00004167"/>
    </source>
</evidence>
<evidence type="ECO:0000313" key="7">
    <source>
        <dbReference type="EMBL" id="MFD1430047.1"/>
    </source>
</evidence>
<evidence type="ECO:0000313" key="8">
    <source>
        <dbReference type="Proteomes" id="UP001597196"/>
    </source>
</evidence>
<keyword evidence="3 6" id="KW-0812">Transmembrane</keyword>
<accession>A0ABW4CHL3</accession>
<dbReference type="PANTHER" id="PTHR34478">
    <property type="entry name" value="PROTEIN LEMA"/>
    <property type="match status" value="1"/>
</dbReference>
<keyword evidence="4 6" id="KW-1133">Transmembrane helix</keyword>
<dbReference type="SUPFAM" id="SSF140478">
    <property type="entry name" value="LemA-like"/>
    <property type="match status" value="1"/>
</dbReference>
<dbReference type="Pfam" id="PF04011">
    <property type="entry name" value="LemA"/>
    <property type="match status" value="1"/>
</dbReference>
<dbReference type="Gene3D" id="1.20.1440.20">
    <property type="entry name" value="LemA-like domain"/>
    <property type="match status" value="1"/>
</dbReference>
<evidence type="ECO:0000256" key="6">
    <source>
        <dbReference type="SAM" id="Phobius"/>
    </source>
</evidence>
<name>A0ABW4CHL3_9LACO</name>
<comment type="subcellular location">
    <subcellularLocation>
        <location evidence="1">Membrane</location>
        <topology evidence="1">Single-pass membrane protein</topology>
    </subcellularLocation>
</comment>
<keyword evidence="5 6" id="KW-0472">Membrane</keyword>
<protein>
    <submittedName>
        <fullName evidence="7">LemA family protein</fullName>
    </submittedName>
</protein>
<evidence type="ECO:0000256" key="5">
    <source>
        <dbReference type="ARBA" id="ARBA00023136"/>
    </source>
</evidence>
<comment type="similarity">
    <text evidence="2">Belongs to the LemA family.</text>
</comment>
<organism evidence="7 8">
    <name type="scientific">Lacticaseibacillus mingshuiensis</name>
    <dbReference type="NCBI Taxonomy" id="2799574"/>
    <lineage>
        <taxon>Bacteria</taxon>
        <taxon>Bacillati</taxon>
        <taxon>Bacillota</taxon>
        <taxon>Bacilli</taxon>
        <taxon>Lactobacillales</taxon>
        <taxon>Lactobacillaceae</taxon>
        <taxon>Lacticaseibacillus</taxon>
    </lineage>
</organism>
<keyword evidence="8" id="KW-1185">Reference proteome</keyword>
<sequence length="196" mass="21664">MNTIKKLSPTAITAIIIGVVAVIVAIFSISTYNDLAKQDQAVKAKWSQVENVMQRRADLIPNLTAAVKGSMSHETKIFDDIAKARQNYYNADSTTAKASADNEVNKSVGTLLNVISESYPTLASNDNVKTLMTQLEGSENRISVERKRYIEAVQDYNSSLVTFPRNLFANLMGLKEKPEFKADPEAYNVPKVDLSE</sequence>
<dbReference type="EMBL" id="JBHTOC010000009">
    <property type="protein sequence ID" value="MFD1430047.1"/>
    <property type="molecule type" value="Genomic_DNA"/>
</dbReference>
<dbReference type="InterPro" id="IPR007156">
    <property type="entry name" value="MamQ_LemA"/>
</dbReference>
<dbReference type="PANTHER" id="PTHR34478:SF2">
    <property type="entry name" value="MEMBRANE PROTEIN"/>
    <property type="match status" value="1"/>
</dbReference>
<comment type="caution">
    <text evidence="7">The sequence shown here is derived from an EMBL/GenBank/DDBJ whole genome shotgun (WGS) entry which is preliminary data.</text>
</comment>
<evidence type="ECO:0000256" key="2">
    <source>
        <dbReference type="ARBA" id="ARBA00008854"/>
    </source>
</evidence>
<evidence type="ECO:0000256" key="3">
    <source>
        <dbReference type="ARBA" id="ARBA00022692"/>
    </source>
</evidence>